<reference evidence="2 3" key="1">
    <citation type="submission" date="2017-10" db="EMBL/GenBank/DDBJ databases">
        <title>The new phylogeny of genus Mycobacterium.</title>
        <authorList>
            <person name="Tortoli E."/>
            <person name="Trovato A."/>
            <person name="Cirillo D.M."/>
        </authorList>
    </citation>
    <scope>NUCLEOTIDE SEQUENCE [LARGE SCALE GENOMIC DNA]</scope>
    <source>
        <strain evidence="2 3">CCUG37673</strain>
    </source>
</reference>
<evidence type="ECO:0008006" key="5">
    <source>
        <dbReference type="Google" id="ProtNLM"/>
    </source>
</evidence>
<keyword evidence="3" id="KW-1185">Reference proteome</keyword>
<dbReference type="Proteomes" id="UP000220914">
    <property type="component" value="Unassembled WGS sequence"/>
</dbReference>
<reference evidence="1" key="3">
    <citation type="submission" date="2020-02" db="EMBL/GenBank/DDBJ databases">
        <authorList>
            <person name="Matsumoto Y."/>
            <person name="Motooka D."/>
            <person name="Nakamura S."/>
        </authorList>
    </citation>
    <scope>NUCLEOTIDE SEQUENCE</scope>
    <source>
        <strain evidence="1">JCM 6377</strain>
    </source>
</reference>
<sequence length="101" mass="10570">MWVEPELLSSGGQVARNAGDRVLNGAAALASTPVGTSIFGDFAAARAFQMRLGELQIGQVTEMRNSHHMLTDVGTKAKTSSVSFSETEAANRSTLDAVSDA</sequence>
<dbReference type="RefSeq" id="WP_097937909.1">
    <property type="nucleotide sequence ID" value="NZ_BLKS01000001.1"/>
</dbReference>
<organism evidence="2 3">
    <name type="scientific">Mycolicibacterium agri</name>
    <name type="common">Mycobacterium agri</name>
    <dbReference type="NCBI Taxonomy" id="36811"/>
    <lineage>
        <taxon>Bacteria</taxon>
        <taxon>Bacillati</taxon>
        <taxon>Actinomycetota</taxon>
        <taxon>Actinomycetes</taxon>
        <taxon>Mycobacteriales</taxon>
        <taxon>Mycobacteriaceae</taxon>
        <taxon>Mycolicibacterium</taxon>
    </lineage>
</organism>
<dbReference type="EMBL" id="PDCP01000002">
    <property type="protein sequence ID" value="PEG42723.1"/>
    <property type="molecule type" value="Genomic_DNA"/>
</dbReference>
<dbReference type="OrthoDB" id="4750359at2"/>
<dbReference type="EMBL" id="BLKS01000001">
    <property type="protein sequence ID" value="GFG52710.1"/>
    <property type="molecule type" value="Genomic_DNA"/>
</dbReference>
<evidence type="ECO:0000313" key="3">
    <source>
        <dbReference type="Proteomes" id="UP000220914"/>
    </source>
</evidence>
<dbReference type="Pfam" id="PF10817">
    <property type="entry name" value="DUF2563"/>
    <property type="match status" value="1"/>
</dbReference>
<proteinExistence type="predicted"/>
<accession>A0A2A7NG31</accession>
<protein>
    <recommendedName>
        <fullName evidence="5">ESX-1 secretion-associated protein</fullName>
    </recommendedName>
</protein>
<evidence type="ECO:0000313" key="1">
    <source>
        <dbReference type="EMBL" id="GFG52710.1"/>
    </source>
</evidence>
<reference evidence="1 4" key="2">
    <citation type="journal article" date="2019" name="Emerg. Microbes Infect.">
        <title>Comprehensive subspecies identification of 175 nontuberculous mycobacteria species based on 7547 genomic profiles.</title>
        <authorList>
            <person name="Matsumoto Y."/>
            <person name="Kinjo T."/>
            <person name="Motooka D."/>
            <person name="Nabeya D."/>
            <person name="Jung N."/>
            <person name="Uechi K."/>
            <person name="Horii T."/>
            <person name="Iida T."/>
            <person name="Fujita J."/>
            <person name="Nakamura S."/>
        </authorList>
    </citation>
    <scope>NUCLEOTIDE SEQUENCE [LARGE SCALE GENOMIC DNA]</scope>
    <source>
        <strain evidence="1 4">JCM 6377</strain>
    </source>
</reference>
<dbReference type="AlphaFoldDB" id="A0A2A7NG31"/>
<comment type="caution">
    <text evidence="2">The sequence shown here is derived from an EMBL/GenBank/DDBJ whole genome shotgun (WGS) entry which is preliminary data.</text>
</comment>
<evidence type="ECO:0000313" key="2">
    <source>
        <dbReference type="EMBL" id="PEG42723.1"/>
    </source>
</evidence>
<dbReference type="InterPro" id="IPR022534">
    <property type="entry name" value="DUF2563"/>
</dbReference>
<name>A0A2A7NG31_MYCAG</name>
<dbReference type="Proteomes" id="UP000465302">
    <property type="component" value="Unassembled WGS sequence"/>
</dbReference>
<evidence type="ECO:0000313" key="4">
    <source>
        <dbReference type="Proteomes" id="UP000465302"/>
    </source>
</evidence>
<gene>
    <name evidence="2" type="ORF">CQY20_01655</name>
    <name evidence="1" type="ORF">MAGR_41510</name>
</gene>